<accession>A0AAU8N6W1</accession>
<feature type="transmembrane region" description="Helical" evidence="1">
    <location>
        <begin position="29"/>
        <end position="46"/>
    </location>
</feature>
<sequence length="87" mass="9253">MPSTSRGHSFLIAACVIGVAWMFSQGIPWWAWAAAFLLLLAEAEFLSRSMASKSPSAREHLGKKLIAAAIASALLLIGSLFLLALPV</sequence>
<evidence type="ECO:0008006" key="3">
    <source>
        <dbReference type="Google" id="ProtNLM"/>
    </source>
</evidence>
<feature type="transmembrane region" description="Helical" evidence="1">
    <location>
        <begin position="7"/>
        <end position="23"/>
    </location>
</feature>
<protein>
    <recommendedName>
        <fullName evidence="3">Phosphatidate cytidylyltransferase</fullName>
    </recommendedName>
</protein>
<organism evidence="2">
    <name type="scientific">Actinomyces timonensis</name>
    <dbReference type="NCBI Taxonomy" id="1288391"/>
    <lineage>
        <taxon>Bacteria</taxon>
        <taxon>Bacillati</taxon>
        <taxon>Actinomycetota</taxon>
        <taxon>Actinomycetes</taxon>
        <taxon>Actinomycetales</taxon>
        <taxon>Actinomycetaceae</taxon>
        <taxon>Actinomyces</taxon>
    </lineage>
</organism>
<keyword evidence="1" id="KW-0472">Membrane</keyword>
<feature type="transmembrane region" description="Helical" evidence="1">
    <location>
        <begin position="66"/>
        <end position="85"/>
    </location>
</feature>
<evidence type="ECO:0000313" key="2">
    <source>
        <dbReference type="EMBL" id="XCP83141.1"/>
    </source>
</evidence>
<reference evidence="2" key="1">
    <citation type="submission" date="2024-05" db="EMBL/GenBank/DDBJ databases">
        <title>Draft genome assemblies of 36 bacteria isolated from hibernating arctic ground squirrels.</title>
        <authorList>
            <person name="McKee H."/>
            <person name="Mullen L."/>
            <person name="Drown D.M."/>
            <person name="Duddleston K.N."/>
        </authorList>
    </citation>
    <scope>NUCLEOTIDE SEQUENCE</scope>
    <source>
        <strain evidence="2">AR004</strain>
    </source>
</reference>
<dbReference type="AlphaFoldDB" id="A0AAU8N6W1"/>
<gene>
    <name evidence="2" type="ORF">ABXS69_04490</name>
</gene>
<name>A0AAU8N6W1_9ACTO</name>
<dbReference type="RefSeq" id="WP_366181351.1">
    <property type="nucleotide sequence ID" value="NZ_CP159989.1"/>
</dbReference>
<keyword evidence="1" id="KW-0812">Transmembrane</keyword>
<proteinExistence type="predicted"/>
<keyword evidence="1" id="KW-1133">Transmembrane helix</keyword>
<evidence type="ECO:0000256" key="1">
    <source>
        <dbReference type="SAM" id="Phobius"/>
    </source>
</evidence>
<dbReference type="EMBL" id="CP159989">
    <property type="protein sequence ID" value="XCP83141.1"/>
    <property type="molecule type" value="Genomic_DNA"/>
</dbReference>